<evidence type="ECO:0000313" key="2">
    <source>
        <dbReference type="EMBL" id="MFC7201403.1"/>
    </source>
</evidence>
<dbReference type="Pfam" id="PF05437">
    <property type="entry name" value="AzlD"/>
    <property type="match status" value="1"/>
</dbReference>
<dbReference type="AlphaFoldDB" id="A0ABD5Z8C6"/>
<keyword evidence="1" id="KW-0812">Transmembrane</keyword>
<accession>A0ABD5Z8C6</accession>
<sequence length="112" mass="11863">MSYSALEIWTVVFVVGIATFAIRFSFVALFGRVETVPPRVETALRYVPSAVLAALVVPSLLVVRPTLGATLVNAELVAGAVAVVAAWYTEDIFATIAVGMVTLHVLRFVGVG</sequence>
<organism evidence="2 3">
    <name type="scientific">Halospeciosus flavus</name>
    <dbReference type="NCBI Taxonomy" id="3032283"/>
    <lineage>
        <taxon>Archaea</taxon>
        <taxon>Methanobacteriati</taxon>
        <taxon>Methanobacteriota</taxon>
        <taxon>Stenosarchaea group</taxon>
        <taxon>Halobacteria</taxon>
        <taxon>Halobacteriales</taxon>
        <taxon>Halobacteriaceae</taxon>
        <taxon>Halospeciosus</taxon>
    </lineage>
</organism>
<keyword evidence="1" id="KW-0472">Membrane</keyword>
<keyword evidence="3" id="KW-1185">Reference proteome</keyword>
<proteinExistence type="predicted"/>
<feature type="transmembrane region" description="Helical" evidence="1">
    <location>
        <begin position="67"/>
        <end position="87"/>
    </location>
</feature>
<feature type="transmembrane region" description="Helical" evidence="1">
    <location>
        <begin position="92"/>
        <end position="110"/>
    </location>
</feature>
<gene>
    <name evidence="2" type="ORF">ACFQJ9_18680</name>
</gene>
<keyword evidence="1" id="KW-1133">Transmembrane helix</keyword>
<feature type="transmembrane region" description="Helical" evidence="1">
    <location>
        <begin position="6"/>
        <end position="31"/>
    </location>
</feature>
<dbReference type="Proteomes" id="UP001596447">
    <property type="component" value="Unassembled WGS sequence"/>
</dbReference>
<reference evidence="2 3" key="1">
    <citation type="journal article" date="2019" name="Int. J. Syst. Evol. Microbiol.">
        <title>The Global Catalogue of Microorganisms (GCM) 10K type strain sequencing project: providing services to taxonomists for standard genome sequencing and annotation.</title>
        <authorList>
            <consortium name="The Broad Institute Genomics Platform"/>
            <consortium name="The Broad Institute Genome Sequencing Center for Infectious Disease"/>
            <person name="Wu L."/>
            <person name="Ma J."/>
        </authorList>
    </citation>
    <scope>NUCLEOTIDE SEQUENCE [LARGE SCALE GENOMIC DNA]</scope>
    <source>
        <strain evidence="2 3">XZGYJ-43</strain>
    </source>
</reference>
<name>A0ABD5Z8C6_9EURY</name>
<feature type="transmembrane region" description="Helical" evidence="1">
    <location>
        <begin position="43"/>
        <end position="61"/>
    </location>
</feature>
<evidence type="ECO:0000313" key="3">
    <source>
        <dbReference type="Proteomes" id="UP001596447"/>
    </source>
</evidence>
<comment type="caution">
    <text evidence="2">The sequence shown here is derived from an EMBL/GenBank/DDBJ whole genome shotgun (WGS) entry which is preliminary data.</text>
</comment>
<evidence type="ECO:0000256" key="1">
    <source>
        <dbReference type="SAM" id="Phobius"/>
    </source>
</evidence>
<dbReference type="RefSeq" id="WP_279528148.1">
    <property type="nucleotide sequence ID" value="NZ_CP122312.1"/>
</dbReference>
<protein>
    <submittedName>
        <fullName evidence="2">AzlD domain-containing protein</fullName>
    </submittedName>
</protein>
<dbReference type="EMBL" id="JBHTAR010000011">
    <property type="protein sequence ID" value="MFC7201403.1"/>
    <property type="molecule type" value="Genomic_DNA"/>
</dbReference>
<dbReference type="InterPro" id="IPR008407">
    <property type="entry name" value="Brnchd-chn_aa_trnsp_AzlD"/>
</dbReference>